<comment type="similarity">
    <text evidence="2 6">Belongs to the precorrin methyltransferase family.</text>
</comment>
<dbReference type="InterPro" id="IPR021745">
    <property type="entry name" value="CbiG_mid"/>
</dbReference>
<dbReference type="eggNOG" id="COG2073">
    <property type="taxonomic scope" value="Bacteria"/>
</dbReference>
<dbReference type="NCBIfam" id="TIGR01465">
    <property type="entry name" value="cobM_cbiF"/>
    <property type="match status" value="1"/>
</dbReference>
<dbReference type="Proteomes" id="UP000027601">
    <property type="component" value="Unassembled WGS sequence"/>
</dbReference>
<dbReference type="Pfam" id="PF11760">
    <property type="entry name" value="CbiG_N"/>
    <property type="match status" value="1"/>
</dbReference>
<comment type="caution">
    <text evidence="11">The sequence shown here is derived from an EMBL/GenBank/DDBJ whole genome shotgun (WGS) entry which is preliminary data.</text>
</comment>
<evidence type="ECO:0000259" key="10">
    <source>
        <dbReference type="Pfam" id="PF11761"/>
    </source>
</evidence>
<dbReference type="GO" id="GO:0046026">
    <property type="term" value="F:precorrin-4 C11-methyltransferase activity"/>
    <property type="evidence" value="ECO:0007669"/>
    <property type="project" value="InterPro"/>
</dbReference>
<dbReference type="InterPro" id="IPR035996">
    <property type="entry name" value="4pyrrol_Methylase_sf"/>
</dbReference>
<keyword evidence="12" id="KW-1185">Reference proteome</keyword>
<dbReference type="InterPro" id="IPR014776">
    <property type="entry name" value="4pyrrole_Mease_sub2"/>
</dbReference>
<protein>
    <submittedName>
        <fullName evidence="11">Cobalamin biosynthesis protein CbiG</fullName>
    </submittedName>
</protein>
<dbReference type="eggNOG" id="COG2875">
    <property type="taxonomic scope" value="Bacteria"/>
</dbReference>
<dbReference type="Gene3D" id="3.30.950.10">
    <property type="entry name" value="Methyltransferase, Cobalt-precorrin-4 Transmethylase, Domain 2"/>
    <property type="match status" value="1"/>
</dbReference>
<dbReference type="Gene3D" id="3.40.1010.10">
    <property type="entry name" value="Cobalt-precorrin-4 Transmethylase, Domain 1"/>
    <property type="match status" value="1"/>
</dbReference>
<feature type="domain" description="Tetrapyrrole methylase" evidence="7">
    <location>
        <begin position="363"/>
        <end position="565"/>
    </location>
</feature>
<dbReference type="Pfam" id="PF01890">
    <property type="entry name" value="CbiG_C"/>
    <property type="match status" value="1"/>
</dbReference>
<evidence type="ECO:0000313" key="12">
    <source>
        <dbReference type="Proteomes" id="UP000027601"/>
    </source>
</evidence>
<dbReference type="PANTHER" id="PTHR37477:SF1">
    <property type="entry name" value="COBALT-PRECORRIN-5A HYDROLASE"/>
    <property type="match status" value="1"/>
</dbReference>
<keyword evidence="4 6" id="KW-0808">Transferase</keyword>
<evidence type="ECO:0000259" key="7">
    <source>
        <dbReference type="Pfam" id="PF00590"/>
    </source>
</evidence>
<feature type="domain" description="Cobalamin biosynthesis central region" evidence="10">
    <location>
        <begin position="133"/>
        <end position="224"/>
    </location>
</feature>
<keyword evidence="3 6" id="KW-0489">Methyltransferase</keyword>
<feature type="domain" description="CobE/GbiG C-terminal" evidence="8">
    <location>
        <begin position="227"/>
        <end position="350"/>
    </location>
</feature>
<evidence type="ECO:0000256" key="4">
    <source>
        <dbReference type="ARBA" id="ARBA00022679"/>
    </source>
</evidence>
<accession>A0A069CYW5</accession>
<reference evidence="11 12" key="1">
    <citation type="journal article" date="2015" name="Microbes Environ.">
        <title>Distribution and evolution of nitrogen fixation genes in the phylum bacteroidetes.</title>
        <authorList>
            <person name="Inoue J."/>
            <person name="Oshima K."/>
            <person name="Suda W."/>
            <person name="Sakamoto M."/>
            <person name="Iino T."/>
            <person name="Noda S."/>
            <person name="Hongoh Y."/>
            <person name="Hattori M."/>
            <person name="Ohkuma M."/>
        </authorList>
    </citation>
    <scope>NUCLEOTIDE SEQUENCE [LARGE SCALE GENOMIC DNA]</scope>
    <source>
        <strain evidence="11 12">JCM 15093</strain>
    </source>
</reference>
<dbReference type="InterPro" id="IPR000878">
    <property type="entry name" value="4pyrrol_Mease"/>
</dbReference>
<dbReference type="SUPFAM" id="SSF159672">
    <property type="entry name" value="CbiG N-terminal domain-like"/>
    <property type="match status" value="1"/>
</dbReference>
<dbReference type="Pfam" id="PF00590">
    <property type="entry name" value="TP_methylase"/>
    <property type="match status" value="1"/>
</dbReference>
<dbReference type="OrthoDB" id="9815856at2"/>
<evidence type="ECO:0000256" key="2">
    <source>
        <dbReference type="ARBA" id="ARBA00005879"/>
    </source>
</evidence>
<sequence length="613" mass="66536">MKKKTAIILVSPSGLPVASVLQKELEQSTVYTTAPVEGCTQIDHIAAFVEQNFTEFSTFIFIGAMGICVRSIAPCLGHKHTDPAVINVDSTGKYVVSVLSGHVGGANELTRHVASVLGAEPVITTQSDNSGLWALDLLPSLYHWAAEPFGASMNQLIAAFVNGEPTALLLEVRDAGTSYLERTLPPHVHVCYRYEDIQVADVGLIIAVTPRIYAADVPVLYFRPKVLHLGMGCRKEAHPQGVSEYIKEELVKSGLSPLSVVSLSTIDLKKEEPLLADLQQSFGVNELHIYSGEELNEVAVPHPSEKVDTVTGTSSVAEASAILASGGGALCLEKQKGVFTENSHFTFAVAMDSGACRGGHIEIVGAGPGDPDLISVKGRHFLEEADLILYAGSLVPRELTYCAKKGATVRSSASLALEEQFALMKEFYDRGQLVVRLHTGDPCIYGAIQEQMAFFDQYGMRYHITPGISSFQAAAAALQSQFTIPEKVQTIILTRGEGRTPMPDKEKLHLLARSQSTMCIFLSAGVVDQVQAELLQHYPPTTPVAACYHLTWKDERIYRGELQNLASIVKENNLTLTTMIVVGDAIDNREGLSKLYSHKFTHLFRKGTEGDAK</sequence>
<name>A0A069CYW5_9BACE</name>
<keyword evidence="5" id="KW-0949">S-adenosyl-L-methionine</keyword>
<dbReference type="AlphaFoldDB" id="A0A069CYW5"/>
<evidence type="ECO:0000313" key="11">
    <source>
        <dbReference type="EMBL" id="GAK35397.1"/>
    </source>
</evidence>
<comment type="pathway">
    <text evidence="1">Cofactor biosynthesis; adenosylcobalamin biosynthesis.</text>
</comment>
<proteinExistence type="inferred from homology"/>
<dbReference type="SUPFAM" id="SSF159664">
    <property type="entry name" value="CobE/GbiG C-terminal domain-like"/>
    <property type="match status" value="1"/>
</dbReference>
<evidence type="ECO:0000256" key="1">
    <source>
        <dbReference type="ARBA" id="ARBA00004953"/>
    </source>
</evidence>
<dbReference type="Pfam" id="PF11761">
    <property type="entry name" value="CbiG_mid"/>
    <property type="match status" value="1"/>
</dbReference>
<organism evidence="11 12">
    <name type="scientific">Bacteroides graminisolvens DSM 19988 = JCM 15093</name>
    <dbReference type="NCBI Taxonomy" id="1121097"/>
    <lineage>
        <taxon>Bacteria</taxon>
        <taxon>Pseudomonadati</taxon>
        <taxon>Bacteroidota</taxon>
        <taxon>Bacteroidia</taxon>
        <taxon>Bacteroidales</taxon>
        <taxon>Bacteroidaceae</taxon>
        <taxon>Bacteroides</taxon>
    </lineage>
</organism>
<dbReference type="CDD" id="cd11641">
    <property type="entry name" value="Precorrin-4_C11-MT"/>
    <property type="match status" value="1"/>
</dbReference>
<dbReference type="PANTHER" id="PTHR37477">
    <property type="entry name" value="COBALT-PRECORRIN-5A HYDROLASE"/>
    <property type="match status" value="1"/>
</dbReference>
<feature type="domain" description="Cobalamin synthesis G N-terminal" evidence="9">
    <location>
        <begin position="48"/>
        <end position="128"/>
    </location>
</feature>
<dbReference type="PROSITE" id="PS00840">
    <property type="entry name" value="SUMT_2"/>
    <property type="match status" value="1"/>
</dbReference>
<dbReference type="SUPFAM" id="SSF53790">
    <property type="entry name" value="Tetrapyrrole methylase"/>
    <property type="match status" value="1"/>
</dbReference>
<dbReference type="UniPathway" id="UPA00148"/>
<dbReference type="InterPro" id="IPR014777">
    <property type="entry name" value="4pyrrole_Mease_sub1"/>
</dbReference>
<dbReference type="GO" id="GO:0032259">
    <property type="term" value="P:methylation"/>
    <property type="evidence" value="ECO:0007669"/>
    <property type="project" value="UniProtKB-KW"/>
</dbReference>
<evidence type="ECO:0000256" key="5">
    <source>
        <dbReference type="ARBA" id="ARBA00022691"/>
    </source>
</evidence>
<dbReference type="GO" id="GO:0009236">
    <property type="term" value="P:cobalamin biosynthetic process"/>
    <property type="evidence" value="ECO:0007669"/>
    <property type="project" value="UniProtKB-UniPathway"/>
</dbReference>
<dbReference type="InterPro" id="IPR038029">
    <property type="entry name" value="GbiG_N_sf"/>
</dbReference>
<dbReference type="InterPro" id="IPR052553">
    <property type="entry name" value="CbiG_hydrolase"/>
</dbReference>
<dbReference type="InterPro" id="IPR006362">
    <property type="entry name" value="Cbl_synth_CobM/CibF"/>
</dbReference>
<gene>
    <name evidence="11" type="ORF">JCM15093_489</name>
</gene>
<evidence type="ECO:0000259" key="8">
    <source>
        <dbReference type="Pfam" id="PF01890"/>
    </source>
</evidence>
<dbReference type="STRING" id="1121097.GCA_000428125_01136"/>
<dbReference type="RefSeq" id="WP_024995566.1">
    <property type="nucleotide sequence ID" value="NZ_BAJS01000002.1"/>
</dbReference>
<evidence type="ECO:0000259" key="9">
    <source>
        <dbReference type="Pfam" id="PF11760"/>
    </source>
</evidence>
<evidence type="ECO:0000256" key="6">
    <source>
        <dbReference type="RuleBase" id="RU003960"/>
    </source>
</evidence>
<dbReference type="InterPro" id="IPR021744">
    <property type="entry name" value="CbiG_N"/>
</dbReference>
<dbReference type="InterPro" id="IPR002750">
    <property type="entry name" value="CobE/GbiG_C"/>
</dbReference>
<dbReference type="Gene3D" id="3.40.50.11220">
    <property type="match status" value="1"/>
</dbReference>
<dbReference type="InterPro" id="IPR036518">
    <property type="entry name" value="CobE/GbiG_C_sf"/>
</dbReference>
<dbReference type="EMBL" id="BAJS01000002">
    <property type="protein sequence ID" value="GAK35397.1"/>
    <property type="molecule type" value="Genomic_DNA"/>
</dbReference>
<dbReference type="Gene3D" id="3.30.420.180">
    <property type="entry name" value="CobE/GbiG C-terminal domain"/>
    <property type="match status" value="1"/>
</dbReference>
<evidence type="ECO:0000256" key="3">
    <source>
        <dbReference type="ARBA" id="ARBA00022603"/>
    </source>
</evidence>
<dbReference type="InterPro" id="IPR003043">
    <property type="entry name" value="Uropor_MeTrfase_CS"/>
</dbReference>